<organism evidence="1 2">
    <name type="scientific">Acorus calamus</name>
    <name type="common">Sweet flag</name>
    <dbReference type="NCBI Taxonomy" id="4465"/>
    <lineage>
        <taxon>Eukaryota</taxon>
        <taxon>Viridiplantae</taxon>
        <taxon>Streptophyta</taxon>
        <taxon>Embryophyta</taxon>
        <taxon>Tracheophyta</taxon>
        <taxon>Spermatophyta</taxon>
        <taxon>Magnoliopsida</taxon>
        <taxon>Liliopsida</taxon>
        <taxon>Acoraceae</taxon>
        <taxon>Acorus</taxon>
    </lineage>
</organism>
<accession>A0AAV9C9N7</accession>
<keyword evidence="2" id="KW-1185">Reference proteome</keyword>
<protein>
    <submittedName>
        <fullName evidence="1">Uncharacterized protein</fullName>
    </submittedName>
</protein>
<gene>
    <name evidence="1" type="ORF">QJS10_CPB20g00756</name>
</gene>
<dbReference type="Proteomes" id="UP001180020">
    <property type="component" value="Unassembled WGS sequence"/>
</dbReference>
<name>A0AAV9C9N7_ACOCL</name>
<comment type="caution">
    <text evidence="1">The sequence shown here is derived from an EMBL/GenBank/DDBJ whole genome shotgun (WGS) entry which is preliminary data.</text>
</comment>
<reference evidence="1" key="2">
    <citation type="submission" date="2023-06" db="EMBL/GenBank/DDBJ databases">
        <authorList>
            <person name="Ma L."/>
            <person name="Liu K.-W."/>
            <person name="Li Z."/>
            <person name="Hsiao Y.-Y."/>
            <person name="Qi Y."/>
            <person name="Fu T."/>
            <person name="Tang G."/>
            <person name="Zhang D."/>
            <person name="Sun W.-H."/>
            <person name="Liu D.-K."/>
            <person name="Li Y."/>
            <person name="Chen G.-Z."/>
            <person name="Liu X.-D."/>
            <person name="Liao X.-Y."/>
            <person name="Jiang Y.-T."/>
            <person name="Yu X."/>
            <person name="Hao Y."/>
            <person name="Huang J."/>
            <person name="Zhao X.-W."/>
            <person name="Ke S."/>
            <person name="Chen Y.-Y."/>
            <person name="Wu W.-L."/>
            <person name="Hsu J.-L."/>
            <person name="Lin Y.-F."/>
            <person name="Huang M.-D."/>
            <person name="Li C.-Y."/>
            <person name="Huang L."/>
            <person name="Wang Z.-W."/>
            <person name="Zhao X."/>
            <person name="Zhong W.-Y."/>
            <person name="Peng D.-H."/>
            <person name="Ahmad S."/>
            <person name="Lan S."/>
            <person name="Zhang J.-S."/>
            <person name="Tsai W.-C."/>
            <person name="Van De Peer Y."/>
            <person name="Liu Z.-J."/>
        </authorList>
    </citation>
    <scope>NUCLEOTIDE SEQUENCE</scope>
    <source>
        <strain evidence="1">CP</strain>
        <tissue evidence="1">Leaves</tissue>
    </source>
</reference>
<proteinExistence type="predicted"/>
<reference evidence="1" key="1">
    <citation type="journal article" date="2023" name="Nat. Commun.">
        <title>Diploid and tetraploid genomes of Acorus and the evolution of monocots.</title>
        <authorList>
            <person name="Ma L."/>
            <person name="Liu K.W."/>
            <person name="Li Z."/>
            <person name="Hsiao Y.Y."/>
            <person name="Qi Y."/>
            <person name="Fu T."/>
            <person name="Tang G.D."/>
            <person name="Zhang D."/>
            <person name="Sun W.H."/>
            <person name="Liu D.K."/>
            <person name="Li Y."/>
            <person name="Chen G.Z."/>
            <person name="Liu X.D."/>
            <person name="Liao X.Y."/>
            <person name="Jiang Y.T."/>
            <person name="Yu X."/>
            <person name="Hao Y."/>
            <person name="Huang J."/>
            <person name="Zhao X.W."/>
            <person name="Ke S."/>
            <person name="Chen Y.Y."/>
            <person name="Wu W.L."/>
            <person name="Hsu J.L."/>
            <person name="Lin Y.F."/>
            <person name="Huang M.D."/>
            <person name="Li C.Y."/>
            <person name="Huang L."/>
            <person name="Wang Z.W."/>
            <person name="Zhao X."/>
            <person name="Zhong W.Y."/>
            <person name="Peng D.H."/>
            <person name="Ahmad S."/>
            <person name="Lan S."/>
            <person name="Zhang J.S."/>
            <person name="Tsai W.C."/>
            <person name="Van de Peer Y."/>
            <person name="Liu Z.J."/>
        </authorList>
    </citation>
    <scope>NUCLEOTIDE SEQUENCE</scope>
    <source>
        <strain evidence="1">CP</strain>
    </source>
</reference>
<sequence length="65" mass="7028">MGHAIKALINTNDVEEVSIIDNATAAAATIVLHHRRFDHGDAVVMLHCTSSTEVVSEFKALDKGR</sequence>
<dbReference type="AlphaFoldDB" id="A0AAV9C9N7"/>
<evidence type="ECO:0000313" key="2">
    <source>
        <dbReference type="Proteomes" id="UP001180020"/>
    </source>
</evidence>
<evidence type="ECO:0000313" key="1">
    <source>
        <dbReference type="EMBL" id="KAK1285294.1"/>
    </source>
</evidence>
<dbReference type="EMBL" id="JAUJYO010000020">
    <property type="protein sequence ID" value="KAK1285294.1"/>
    <property type="molecule type" value="Genomic_DNA"/>
</dbReference>